<dbReference type="EMBL" id="JAUYVH010000002">
    <property type="protein sequence ID" value="MDQ9169965.1"/>
    <property type="molecule type" value="Genomic_DNA"/>
</dbReference>
<keyword evidence="8" id="KW-0472">Membrane</keyword>
<evidence type="ECO:0000259" key="10">
    <source>
        <dbReference type="Pfam" id="PF23368"/>
    </source>
</evidence>
<evidence type="ECO:0000259" key="9">
    <source>
        <dbReference type="Pfam" id="PF01435"/>
    </source>
</evidence>
<keyword evidence="8" id="KW-1133">Transmembrane helix</keyword>
<feature type="region of interest" description="Disordered" evidence="7">
    <location>
        <begin position="300"/>
        <end position="354"/>
    </location>
</feature>
<comment type="cofactor">
    <cofactor evidence="6">
        <name>Zn(2+)</name>
        <dbReference type="ChEBI" id="CHEBI:29105"/>
    </cofactor>
    <text evidence="6">Binds 1 zinc ion per subunit.</text>
</comment>
<keyword evidence="8" id="KW-0812">Transmembrane</keyword>
<gene>
    <name evidence="11" type="ORF">Q8A64_06020</name>
</gene>
<reference evidence="11 12" key="1">
    <citation type="submission" date="2023-08" db="EMBL/GenBank/DDBJ databases">
        <title>Oxalobacteraceae gen .nov., isolated from river sludge outside the plant.</title>
        <authorList>
            <person name="Zhao S.Y."/>
        </authorList>
    </citation>
    <scope>NUCLEOTIDE SEQUENCE [LARGE SCALE GENOMIC DNA]</scope>
    <source>
        <strain evidence="11 12">R-40</strain>
    </source>
</reference>
<dbReference type="InterPro" id="IPR055518">
    <property type="entry name" value="DUF7092"/>
</dbReference>
<evidence type="ECO:0000256" key="5">
    <source>
        <dbReference type="ARBA" id="ARBA00023049"/>
    </source>
</evidence>
<name>A0ABU1BLT9_9BURK</name>
<dbReference type="InterPro" id="IPR001915">
    <property type="entry name" value="Peptidase_M48"/>
</dbReference>
<feature type="domain" description="DUF7092" evidence="10">
    <location>
        <begin position="1"/>
        <end position="76"/>
    </location>
</feature>
<proteinExistence type="inferred from homology"/>
<feature type="compositionally biased region" description="Basic and acidic residues" evidence="7">
    <location>
        <begin position="338"/>
        <end position="354"/>
    </location>
</feature>
<dbReference type="PANTHER" id="PTHR22726">
    <property type="entry name" value="METALLOENDOPEPTIDASE OMA1"/>
    <property type="match status" value="1"/>
</dbReference>
<evidence type="ECO:0000256" key="1">
    <source>
        <dbReference type="ARBA" id="ARBA00022670"/>
    </source>
</evidence>
<dbReference type="RefSeq" id="WP_338435885.1">
    <property type="nucleotide sequence ID" value="NZ_JAUYVH010000002.1"/>
</dbReference>
<keyword evidence="3 6" id="KW-0378">Hydrolase</keyword>
<protein>
    <submittedName>
        <fullName evidence="11">M48 family metallopeptidase</fullName>
    </submittedName>
</protein>
<feature type="transmembrane region" description="Helical" evidence="8">
    <location>
        <begin position="93"/>
        <end position="112"/>
    </location>
</feature>
<dbReference type="Pfam" id="PF01435">
    <property type="entry name" value="Peptidase_M48"/>
    <property type="match status" value="1"/>
</dbReference>
<evidence type="ECO:0000256" key="2">
    <source>
        <dbReference type="ARBA" id="ARBA00022723"/>
    </source>
</evidence>
<keyword evidence="2" id="KW-0479">Metal-binding</keyword>
<comment type="similarity">
    <text evidence="6">Belongs to the peptidase M48 family.</text>
</comment>
<evidence type="ECO:0000256" key="7">
    <source>
        <dbReference type="SAM" id="MobiDB-lite"/>
    </source>
</evidence>
<keyword evidence="4 6" id="KW-0862">Zinc</keyword>
<evidence type="ECO:0000256" key="6">
    <source>
        <dbReference type="RuleBase" id="RU003983"/>
    </source>
</evidence>
<comment type="caution">
    <text evidence="11">The sequence shown here is derived from an EMBL/GenBank/DDBJ whole genome shotgun (WGS) entry which is preliminary data.</text>
</comment>
<dbReference type="Pfam" id="PF23368">
    <property type="entry name" value="DUF7092"/>
    <property type="match status" value="1"/>
</dbReference>
<feature type="domain" description="Peptidase M48" evidence="9">
    <location>
        <begin position="161"/>
        <end position="349"/>
    </location>
</feature>
<dbReference type="Gene3D" id="3.30.2010.10">
    <property type="entry name" value="Metalloproteases ('zincins'), catalytic domain"/>
    <property type="match status" value="1"/>
</dbReference>
<dbReference type="PANTHER" id="PTHR22726:SF1">
    <property type="entry name" value="METALLOENDOPEPTIDASE OMA1, MITOCHONDRIAL"/>
    <property type="match status" value="1"/>
</dbReference>
<dbReference type="InterPro" id="IPR051156">
    <property type="entry name" value="Mito/Outer_Membr_Metalloprot"/>
</dbReference>
<organism evidence="11 12">
    <name type="scientific">Keguizhuia sedimenti</name>
    <dbReference type="NCBI Taxonomy" id="3064264"/>
    <lineage>
        <taxon>Bacteria</taxon>
        <taxon>Pseudomonadati</taxon>
        <taxon>Pseudomonadota</taxon>
        <taxon>Betaproteobacteria</taxon>
        <taxon>Burkholderiales</taxon>
        <taxon>Oxalobacteraceae</taxon>
        <taxon>Keguizhuia</taxon>
    </lineage>
</organism>
<keyword evidence="12" id="KW-1185">Reference proteome</keyword>
<accession>A0ABU1BLT9</accession>
<evidence type="ECO:0000313" key="11">
    <source>
        <dbReference type="EMBL" id="MDQ9169965.1"/>
    </source>
</evidence>
<keyword evidence="5 6" id="KW-0482">Metalloprotease</keyword>
<evidence type="ECO:0000313" key="12">
    <source>
        <dbReference type="Proteomes" id="UP001225596"/>
    </source>
</evidence>
<dbReference type="CDD" id="cd07332">
    <property type="entry name" value="M48C_Oma1_like"/>
    <property type="match status" value="1"/>
</dbReference>
<sequence>MIDAIYFDGQSTRRNPVTLIIHKRVIALRGEGIRRNARLSQVDVSERLEHAPRIIRFADGATVEIADANFDKMLRANRYREPRITQWQQNWPLSLFALIALVIILISGYQWGLPWAADRIAQHLPASFEKKLGDEGLALIDKHYMQPSRLSPAEQARLRNLFAQMKQPHGDKTGYRLEFRRSQIGPNALALPNGVILMTDELVAMAGNDHAVLGVLGHELGHVRHHHSTRRLLQAMGVGIVVNFLVGDVSSALATIPGFLLDQKYSRDFERESDQYAIDMMRINRLPLSPMADLFKKMGEEREYRSASASEEGERRNRRRTKADNKRNVSMDYLSSHPSDEERIVKLRDADRKQ</sequence>
<evidence type="ECO:0000256" key="8">
    <source>
        <dbReference type="SAM" id="Phobius"/>
    </source>
</evidence>
<dbReference type="Proteomes" id="UP001225596">
    <property type="component" value="Unassembled WGS sequence"/>
</dbReference>
<keyword evidence="1 6" id="KW-0645">Protease</keyword>
<evidence type="ECO:0000256" key="4">
    <source>
        <dbReference type="ARBA" id="ARBA00022833"/>
    </source>
</evidence>
<evidence type="ECO:0000256" key="3">
    <source>
        <dbReference type="ARBA" id="ARBA00022801"/>
    </source>
</evidence>